<protein>
    <submittedName>
        <fullName evidence="7">Type-1 fimbrial protein subunit A</fullName>
    </submittedName>
</protein>
<reference evidence="7 8" key="1">
    <citation type="submission" date="2016-09" db="EMBL/GenBank/DDBJ databases">
        <authorList>
            <person name="Doonan J."/>
            <person name="Pachebat J.A."/>
            <person name="Golyshin P.N."/>
            <person name="Denman S."/>
            <person name="Mcdonald J.E."/>
        </authorList>
    </citation>
    <scope>NUCLEOTIDE SEQUENCE [LARGE SCALE GENOMIC DNA]</scope>
    <source>
        <strain evidence="7 8">NCPPB 3934</strain>
    </source>
</reference>
<dbReference type="RefSeq" id="WP_121572917.1">
    <property type="nucleotide sequence ID" value="NZ_MJLZ01000001.1"/>
</dbReference>
<evidence type="ECO:0000256" key="4">
    <source>
        <dbReference type="ARBA" id="ARBA00023263"/>
    </source>
</evidence>
<evidence type="ECO:0000259" key="6">
    <source>
        <dbReference type="Pfam" id="PF00419"/>
    </source>
</evidence>
<evidence type="ECO:0000256" key="2">
    <source>
        <dbReference type="ARBA" id="ARBA00006671"/>
    </source>
</evidence>
<dbReference type="PANTHER" id="PTHR33420:SF12">
    <property type="entry name" value="FIMBRIN-LIKE PROTEIN FIMI-RELATED"/>
    <property type="match status" value="1"/>
</dbReference>
<dbReference type="EMBL" id="MJLZ01000001">
    <property type="protein sequence ID" value="RLM28251.1"/>
    <property type="molecule type" value="Genomic_DNA"/>
</dbReference>
<dbReference type="Proteomes" id="UP000285648">
    <property type="component" value="Unassembled WGS sequence"/>
</dbReference>
<feature type="chain" id="PRO_5019415450" evidence="5">
    <location>
        <begin position="24"/>
        <end position="183"/>
    </location>
</feature>
<evidence type="ECO:0000256" key="5">
    <source>
        <dbReference type="SAM" id="SignalP"/>
    </source>
</evidence>
<comment type="similarity">
    <text evidence="2">Belongs to the fimbrial protein family.</text>
</comment>
<dbReference type="InterPro" id="IPR008966">
    <property type="entry name" value="Adhesion_dom_sf"/>
</dbReference>
<comment type="subcellular location">
    <subcellularLocation>
        <location evidence="1">Fimbrium</location>
    </subcellularLocation>
</comment>
<name>A0A421DU47_9GAMM</name>
<feature type="signal peptide" evidence="5">
    <location>
        <begin position="1"/>
        <end position="23"/>
    </location>
</feature>
<keyword evidence="4" id="KW-0281">Fimbrium</keyword>
<dbReference type="NCBIfam" id="NF011741">
    <property type="entry name" value="PRK15194.1"/>
    <property type="match status" value="1"/>
</dbReference>
<dbReference type="OrthoDB" id="8586454at2"/>
<sequence>MQKTLLNTLIGASLLSVSGMSLAAIVTGGTVHFKGEIVNAACAVSTNSADQVVNLGQYRSARFTDVGVYSGKVPFTINLEDCDTTVSTTAAVAFTGAADGNDNTLLAVSNIGSGSSGSANGVGIEISDHTGSVLTPNGSSFSAAQTLIDGSNTLHFTARYKSTLAAVTPGAADADATFTLQYL</sequence>
<feature type="domain" description="Fimbrial-type adhesion" evidence="6">
    <location>
        <begin position="31"/>
        <end position="182"/>
    </location>
</feature>
<evidence type="ECO:0000256" key="3">
    <source>
        <dbReference type="ARBA" id="ARBA00022729"/>
    </source>
</evidence>
<evidence type="ECO:0000313" key="7">
    <source>
        <dbReference type="EMBL" id="RLM28251.1"/>
    </source>
</evidence>
<comment type="caution">
    <text evidence="7">The sequence shown here is derived from an EMBL/GenBank/DDBJ whole genome shotgun (WGS) entry which is preliminary data.</text>
</comment>
<keyword evidence="3 5" id="KW-0732">Signal</keyword>
<gene>
    <name evidence="7" type="primary">fimA</name>
    <name evidence="7" type="ORF">BIY29_00940</name>
</gene>
<dbReference type="SUPFAM" id="SSF49401">
    <property type="entry name" value="Bacterial adhesins"/>
    <property type="match status" value="1"/>
</dbReference>
<dbReference type="InterPro" id="IPR036937">
    <property type="entry name" value="Adhesion_dom_fimbrial_sf"/>
</dbReference>
<evidence type="ECO:0000256" key="1">
    <source>
        <dbReference type="ARBA" id="ARBA00004561"/>
    </source>
</evidence>
<accession>A0A421DU47</accession>
<dbReference type="InterPro" id="IPR050263">
    <property type="entry name" value="Bact_Fimbrial_Adh_Pro"/>
</dbReference>
<dbReference type="GO" id="GO:0009289">
    <property type="term" value="C:pilus"/>
    <property type="evidence" value="ECO:0007669"/>
    <property type="project" value="UniProtKB-SubCell"/>
</dbReference>
<dbReference type="InterPro" id="IPR000259">
    <property type="entry name" value="Adhesion_dom_fimbrial"/>
</dbReference>
<organism evidence="7 8">
    <name type="scientific">Brenneria alni</name>
    <dbReference type="NCBI Taxonomy" id="71656"/>
    <lineage>
        <taxon>Bacteria</taxon>
        <taxon>Pseudomonadati</taxon>
        <taxon>Pseudomonadota</taxon>
        <taxon>Gammaproteobacteria</taxon>
        <taxon>Enterobacterales</taxon>
        <taxon>Pectobacteriaceae</taxon>
        <taxon>Brenneria</taxon>
    </lineage>
</organism>
<dbReference type="GO" id="GO:0043709">
    <property type="term" value="P:cell adhesion involved in single-species biofilm formation"/>
    <property type="evidence" value="ECO:0007669"/>
    <property type="project" value="TreeGrafter"/>
</dbReference>
<keyword evidence="8" id="KW-1185">Reference proteome</keyword>
<dbReference type="Pfam" id="PF00419">
    <property type="entry name" value="Fimbrial"/>
    <property type="match status" value="1"/>
</dbReference>
<dbReference type="FunFam" id="2.60.40.1090:FF:000001">
    <property type="entry name" value="Type-1 fimbrial major subunit"/>
    <property type="match status" value="1"/>
</dbReference>
<evidence type="ECO:0000313" key="8">
    <source>
        <dbReference type="Proteomes" id="UP000285648"/>
    </source>
</evidence>
<dbReference type="Gene3D" id="2.60.40.1090">
    <property type="entry name" value="Fimbrial-type adhesion domain"/>
    <property type="match status" value="1"/>
</dbReference>
<dbReference type="PANTHER" id="PTHR33420">
    <property type="entry name" value="FIMBRIAL SUBUNIT ELFA-RELATED"/>
    <property type="match status" value="1"/>
</dbReference>
<proteinExistence type="inferred from homology"/>
<dbReference type="AlphaFoldDB" id="A0A421DU47"/>